<gene>
    <name evidence="1" type="ORF">OOU_Y34scaffold01194g1</name>
</gene>
<proteinExistence type="predicted"/>
<dbReference type="Proteomes" id="UP000011086">
    <property type="component" value="Unassembled WGS sequence"/>
</dbReference>
<reference evidence="1" key="1">
    <citation type="journal article" date="2012" name="PLoS Genet.">
        <title>Comparative analysis of the genomes of two field isolates of the rice blast fungus Magnaporthe oryzae.</title>
        <authorList>
            <person name="Xue M."/>
            <person name="Yang J."/>
            <person name="Li Z."/>
            <person name="Hu S."/>
            <person name="Yao N."/>
            <person name="Dean R.A."/>
            <person name="Zhao W."/>
            <person name="Shen M."/>
            <person name="Zhang H."/>
            <person name="Li C."/>
            <person name="Liu L."/>
            <person name="Cao L."/>
            <person name="Xu X."/>
            <person name="Xing Y."/>
            <person name="Hsiang T."/>
            <person name="Zhang Z."/>
            <person name="Xu J.R."/>
            <person name="Peng Y.L."/>
        </authorList>
    </citation>
    <scope>NUCLEOTIDE SEQUENCE</scope>
    <source>
        <strain evidence="1">Y34</strain>
    </source>
</reference>
<accession>A0AA97NLE3</accession>
<protein>
    <submittedName>
        <fullName evidence="1">Uncharacterized protein</fullName>
    </submittedName>
</protein>
<dbReference type="EMBL" id="JH793016">
    <property type="protein sequence ID" value="ELQ32306.1"/>
    <property type="molecule type" value="Genomic_DNA"/>
</dbReference>
<evidence type="ECO:0000313" key="1">
    <source>
        <dbReference type="EMBL" id="ELQ32306.1"/>
    </source>
</evidence>
<dbReference type="AlphaFoldDB" id="A0AA97NLE3"/>
<organism evidence="1">
    <name type="scientific">Pyricularia oryzae (strain Y34)</name>
    <name type="common">Rice blast fungus</name>
    <name type="synonym">Magnaporthe oryzae</name>
    <dbReference type="NCBI Taxonomy" id="1143189"/>
    <lineage>
        <taxon>Eukaryota</taxon>
        <taxon>Fungi</taxon>
        <taxon>Dikarya</taxon>
        <taxon>Ascomycota</taxon>
        <taxon>Pezizomycotina</taxon>
        <taxon>Sordariomycetes</taxon>
        <taxon>Sordariomycetidae</taxon>
        <taxon>Magnaporthales</taxon>
        <taxon>Pyriculariaceae</taxon>
        <taxon>Pyricularia</taxon>
    </lineage>
</organism>
<name>A0AA97NLE3_PYRO3</name>
<sequence length="92" mass="9861">MAGVCLNVSAFARRWTGITIKSARGDKRPTNISGRVSQIVVQHCGASPAAEKKVGRPAGEALSACWDLLVRDVLVTTDLSPRFDVYCSDTVL</sequence>